<name>A0A3P7L9F4_STRVU</name>
<dbReference type="EMBL" id="UYYB01096127">
    <property type="protein sequence ID" value="VDM75972.1"/>
    <property type="molecule type" value="Genomic_DNA"/>
</dbReference>
<proteinExistence type="predicted"/>
<accession>A0A3P7L9F4</accession>
<dbReference type="Proteomes" id="UP000270094">
    <property type="component" value="Unassembled WGS sequence"/>
</dbReference>
<keyword evidence="2" id="KW-1185">Reference proteome</keyword>
<sequence>MVFSAPINLPPTHVKNEGGEVVVTSSTRMETHETVVHHSEAHYTSSFHQESHLEGHQITSGGHLEETTVHEDVGYLEL</sequence>
<reference evidence="1 2" key="1">
    <citation type="submission" date="2018-11" db="EMBL/GenBank/DDBJ databases">
        <authorList>
            <consortium name="Pathogen Informatics"/>
        </authorList>
    </citation>
    <scope>NUCLEOTIDE SEQUENCE [LARGE SCALE GENOMIC DNA]</scope>
</reference>
<gene>
    <name evidence="1" type="ORF">SVUK_LOCUS10970</name>
</gene>
<evidence type="ECO:0000313" key="2">
    <source>
        <dbReference type="Proteomes" id="UP000270094"/>
    </source>
</evidence>
<dbReference type="OrthoDB" id="5877269at2759"/>
<organism evidence="1 2">
    <name type="scientific">Strongylus vulgaris</name>
    <name type="common">Blood worm</name>
    <dbReference type="NCBI Taxonomy" id="40348"/>
    <lineage>
        <taxon>Eukaryota</taxon>
        <taxon>Metazoa</taxon>
        <taxon>Ecdysozoa</taxon>
        <taxon>Nematoda</taxon>
        <taxon>Chromadorea</taxon>
        <taxon>Rhabditida</taxon>
        <taxon>Rhabditina</taxon>
        <taxon>Rhabditomorpha</taxon>
        <taxon>Strongyloidea</taxon>
        <taxon>Strongylidae</taxon>
        <taxon>Strongylus</taxon>
    </lineage>
</organism>
<dbReference type="AlphaFoldDB" id="A0A3P7L9F4"/>
<protein>
    <submittedName>
        <fullName evidence="1">Uncharacterized protein</fullName>
    </submittedName>
</protein>
<evidence type="ECO:0000313" key="1">
    <source>
        <dbReference type="EMBL" id="VDM75972.1"/>
    </source>
</evidence>